<gene>
    <name evidence="3" type="ORF">SAMN05421791_102174</name>
</gene>
<evidence type="ECO:0000313" key="4">
    <source>
        <dbReference type="Proteomes" id="UP000199708"/>
    </source>
</evidence>
<evidence type="ECO:0008006" key="5">
    <source>
        <dbReference type="Google" id="ProtNLM"/>
    </source>
</evidence>
<reference evidence="3 4" key="1">
    <citation type="submission" date="2016-10" db="EMBL/GenBank/DDBJ databases">
        <authorList>
            <person name="de Groot N.N."/>
        </authorList>
    </citation>
    <scope>NUCLEOTIDE SEQUENCE [LARGE SCALE GENOMIC DNA]</scope>
    <source>
        <strain evidence="3 4">ATCC BAA-466</strain>
    </source>
</reference>
<dbReference type="AlphaFoldDB" id="A0A1G7QPV3"/>
<dbReference type="InterPro" id="IPR029000">
    <property type="entry name" value="Cyclophilin-like_dom_sf"/>
</dbReference>
<organism evidence="3 4">
    <name type="scientific">Facklamia miroungae</name>
    <dbReference type="NCBI Taxonomy" id="120956"/>
    <lineage>
        <taxon>Bacteria</taxon>
        <taxon>Bacillati</taxon>
        <taxon>Bacillota</taxon>
        <taxon>Bacilli</taxon>
        <taxon>Lactobacillales</taxon>
        <taxon>Aerococcaceae</taxon>
        <taxon>Facklamia</taxon>
    </lineage>
</organism>
<dbReference type="EMBL" id="FNCK01000002">
    <property type="protein sequence ID" value="SDG00538.1"/>
    <property type="molecule type" value="Genomic_DNA"/>
</dbReference>
<dbReference type="InterPro" id="IPR043797">
    <property type="entry name" value="MupG_N"/>
</dbReference>
<sequence length="354" mass="40397">MFGISVFLNIDQHQSNLKYIKEMRSIGAKGVFTSLHIPEEDVENYARLLGDIGKLCRELQLQLTVDISARSLEKIGFSMDRVDQLVGLGVTCLRPDFGINNQIIAKLTHHIDIALNASTIDYEDIIELKNRGANFQRLEACHNYYPRPETGLSQQFFDLKNKFLRSMGLRIMAFIPGDKQMRGPIFESLPTLEMHRRSNPFQAFLDLQQTYHIDKIYLADPGISPDSKHQFDKYLMDKVVPLRAYKTAVDLPLIGKKHTNRMDPGSFAIRSQESRLDLKDVTVEAQAIKERKKGAITLDNYMYQRYQGELQIIVKTLPADKRVNVIGQIVEQDLALLDLIGPGQGFEIEWEGGR</sequence>
<evidence type="ECO:0000259" key="1">
    <source>
        <dbReference type="Pfam" id="PF05913"/>
    </source>
</evidence>
<dbReference type="InterPro" id="IPR013785">
    <property type="entry name" value="Aldolase_TIM"/>
</dbReference>
<name>A0A1G7QPV3_9LACT</name>
<dbReference type="Pfam" id="PF05913">
    <property type="entry name" value="MupG_C"/>
    <property type="match status" value="1"/>
</dbReference>
<dbReference type="Gene3D" id="2.40.100.10">
    <property type="entry name" value="Cyclophilin-like"/>
    <property type="match status" value="1"/>
</dbReference>
<dbReference type="SUPFAM" id="SSF50891">
    <property type="entry name" value="Cyclophilin-like"/>
    <property type="match status" value="1"/>
</dbReference>
<feature type="domain" description="6-phospho-N-acetylmuramidase N-terminal" evidence="2">
    <location>
        <begin position="2"/>
        <end position="231"/>
    </location>
</feature>
<dbReference type="PANTHER" id="PTHR38435:SF2">
    <property type="entry name" value="DUF871 DOMAIN-CONTAINING PROTEIN"/>
    <property type="match status" value="1"/>
</dbReference>
<evidence type="ECO:0000313" key="3">
    <source>
        <dbReference type="EMBL" id="SDG00538.1"/>
    </source>
</evidence>
<dbReference type="Gene3D" id="3.20.20.70">
    <property type="entry name" value="Aldolase class I"/>
    <property type="match status" value="1"/>
</dbReference>
<dbReference type="Pfam" id="PF19200">
    <property type="entry name" value="MupG_N"/>
    <property type="match status" value="1"/>
</dbReference>
<dbReference type="InterPro" id="IPR043894">
    <property type="entry name" value="MupG_C"/>
</dbReference>
<feature type="domain" description="6-phospho-N-acetylmuramidase C-terminal" evidence="1">
    <location>
        <begin position="254"/>
        <end position="348"/>
    </location>
</feature>
<accession>A0A1G7QPV3</accession>
<dbReference type="STRING" id="120956.SAMN05421791_102174"/>
<dbReference type="SUPFAM" id="SSF51445">
    <property type="entry name" value="(Trans)glycosidases"/>
    <property type="match status" value="1"/>
</dbReference>
<keyword evidence="4" id="KW-1185">Reference proteome</keyword>
<proteinExistence type="predicted"/>
<dbReference type="InterPro" id="IPR017853">
    <property type="entry name" value="GH"/>
</dbReference>
<dbReference type="PANTHER" id="PTHR38435">
    <property type="match status" value="1"/>
</dbReference>
<evidence type="ECO:0000259" key="2">
    <source>
        <dbReference type="Pfam" id="PF19200"/>
    </source>
</evidence>
<dbReference type="RefSeq" id="WP_168427146.1">
    <property type="nucleotide sequence ID" value="NZ_FNCK01000002.1"/>
</dbReference>
<dbReference type="Proteomes" id="UP000199708">
    <property type="component" value="Unassembled WGS sequence"/>
</dbReference>
<dbReference type="InterPro" id="IPR008589">
    <property type="entry name" value="MupG"/>
</dbReference>
<protein>
    <recommendedName>
        <fullName evidence="5">Outer surface protein</fullName>
    </recommendedName>
</protein>